<keyword evidence="3" id="KW-0472">Membrane</keyword>
<accession>A0A7W5CG59</accession>
<dbReference type="AlphaFoldDB" id="A0A7W5CG59"/>
<feature type="transmembrane region" description="Helical" evidence="3">
    <location>
        <begin position="61"/>
        <end position="84"/>
    </location>
</feature>
<dbReference type="CDD" id="cd00060">
    <property type="entry name" value="FHA"/>
    <property type="match status" value="1"/>
</dbReference>
<evidence type="ECO:0000313" key="6">
    <source>
        <dbReference type="Proteomes" id="UP000543579"/>
    </source>
</evidence>
<name>A0A7W5CG59_9MICO</name>
<keyword evidence="3" id="KW-1133">Transmembrane helix</keyword>
<dbReference type="SUPFAM" id="SSF49879">
    <property type="entry name" value="SMAD/FHA domain"/>
    <property type="match status" value="1"/>
</dbReference>
<protein>
    <recommendedName>
        <fullName evidence="4">FHA domain-containing protein</fullName>
    </recommendedName>
</protein>
<organism evidence="5 6">
    <name type="scientific">Microbacterium proteolyticum</name>
    <dbReference type="NCBI Taxonomy" id="1572644"/>
    <lineage>
        <taxon>Bacteria</taxon>
        <taxon>Bacillati</taxon>
        <taxon>Actinomycetota</taxon>
        <taxon>Actinomycetes</taxon>
        <taxon>Micrococcales</taxon>
        <taxon>Microbacteriaceae</taxon>
        <taxon>Microbacterium</taxon>
    </lineage>
</organism>
<feature type="compositionally biased region" description="Basic and acidic residues" evidence="2">
    <location>
        <begin position="120"/>
        <end position="140"/>
    </location>
</feature>
<comment type="caution">
    <text evidence="5">The sequence shown here is derived from an EMBL/GenBank/DDBJ whole genome shotgun (WGS) entry which is preliminary data.</text>
</comment>
<feature type="transmembrane region" description="Helical" evidence="3">
    <location>
        <begin position="90"/>
        <end position="114"/>
    </location>
</feature>
<feature type="region of interest" description="Disordered" evidence="2">
    <location>
        <begin position="230"/>
        <end position="398"/>
    </location>
</feature>
<dbReference type="InterPro" id="IPR000253">
    <property type="entry name" value="FHA_dom"/>
</dbReference>
<evidence type="ECO:0000256" key="3">
    <source>
        <dbReference type="SAM" id="Phobius"/>
    </source>
</evidence>
<keyword evidence="1" id="KW-0597">Phosphoprotein</keyword>
<evidence type="ECO:0000256" key="1">
    <source>
        <dbReference type="ARBA" id="ARBA00022553"/>
    </source>
</evidence>
<feature type="compositionally biased region" description="Basic and acidic residues" evidence="2">
    <location>
        <begin position="248"/>
        <end position="259"/>
    </location>
</feature>
<feature type="region of interest" description="Disordered" evidence="2">
    <location>
        <begin position="156"/>
        <end position="211"/>
    </location>
</feature>
<dbReference type="InterPro" id="IPR043739">
    <property type="entry name" value="DUF5684"/>
</dbReference>
<dbReference type="Gene3D" id="2.60.200.20">
    <property type="match status" value="1"/>
</dbReference>
<evidence type="ECO:0000259" key="4">
    <source>
        <dbReference type="PROSITE" id="PS50006"/>
    </source>
</evidence>
<dbReference type="RefSeq" id="WP_183418539.1">
    <property type="nucleotide sequence ID" value="NZ_JACHXY010000001.1"/>
</dbReference>
<dbReference type="Pfam" id="PF00498">
    <property type="entry name" value="FHA"/>
    <property type="match status" value="1"/>
</dbReference>
<keyword evidence="3" id="KW-0812">Transmembrane</keyword>
<feature type="transmembrane region" description="Helical" evidence="3">
    <location>
        <begin position="6"/>
        <end position="32"/>
    </location>
</feature>
<feature type="region of interest" description="Disordered" evidence="2">
    <location>
        <begin position="119"/>
        <end position="141"/>
    </location>
</feature>
<feature type="domain" description="FHA" evidence="4">
    <location>
        <begin position="481"/>
        <end position="535"/>
    </location>
</feature>
<dbReference type="EMBL" id="JACHXY010000001">
    <property type="protein sequence ID" value="MBB3157083.1"/>
    <property type="molecule type" value="Genomic_DNA"/>
</dbReference>
<reference evidence="5 6" key="1">
    <citation type="submission" date="2020-08" db="EMBL/GenBank/DDBJ databases">
        <title>Genomic Encyclopedia of Type Strains, Phase III (KMG-III): the genomes of soil and plant-associated and newly described type strains.</title>
        <authorList>
            <person name="Whitman W."/>
        </authorList>
    </citation>
    <scope>NUCLEOTIDE SEQUENCE [LARGE SCALE GENOMIC DNA]</scope>
    <source>
        <strain evidence="5 6">CECT 8356</strain>
    </source>
</reference>
<dbReference type="Proteomes" id="UP000543579">
    <property type="component" value="Unassembled WGS sequence"/>
</dbReference>
<evidence type="ECO:0000256" key="2">
    <source>
        <dbReference type="SAM" id="MobiDB-lite"/>
    </source>
</evidence>
<dbReference type="InterPro" id="IPR008984">
    <property type="entry name" value="SMAD_FHA_dom_sf"/>
</dbReference>
<evidence type="ECO:0000313" key="5">
    <source>
        <dbReference type="EMBL" id="MBB3157083.1"/>
    </source>
</evidence>
<dbReference type="Pfam" id="PF18936">
    <property type="entry name" value="DUF5684"/>
    <property type="match status" value="1"/>
</dbReference>
<proteinExistence type="predicted"/>
<dbReference type="PROSITE" id="PS50006">
    <property type="entry name" value="FHA_DOMAIN"/>
    <property type="match status" value="1"/>
</dbReference>
<sequence>MTDSTMVVLGVTSLALVVVLYVWFALALAAMFRKMHEPAWKAWVPVLNVATVLQRGDFSPWLVLLNIVPLFGAIAFFIVFVVAVHRITTAFGAGAGLTVVGALFPVVWASILGWGSARWSGHEGAGRVEERSGPFRRGSDDAPAYVPLVGGWTPDAEGASDAPGSARSRWTPDADGATKAPSSARSRWTPDDAGVTEPPGSERGGAPSVPLSEPVVMPFAAPSVSLADAVPSPADWSPPVDRAPAVSADREGIDDDARLGRSGAVPDTSVSEVLDALRHDPRRGSGGPRRGLAVDALQGMSAARIEETPPAPEGSPRTPAAGSTVDGAAEGDEPPASPRRGQPDDREGAGADAEPPVAPWVSPSRRSQRSAGEPAVPIADVPLTRPSPEPVAASRPSVVAPGEEFPELSEAVSAVAELPEAGSPRSARTSVSTLFTQSELPTIDDDDVDALDHTVVTRRKRIPWMLVPPAGAPVALTSGVVILGRRPGPDTEHPDAQLVAISDETRTVSKTHARLQLRGEVWYVTDLDSTNGVLFATLMGTEVEAPPGEEIEAGERFFLGDAEVRLTRSDG</sequence>
<gene>
    <name evidence="5" type="ORF">FHS07_000767</name>
</gene>